<evidence type="ECO:0000313" key="3">
    <source>
        <dbReference type="Proteomes" id="UP000375525"/>
    </source>
</evidence>
<gene>
    <name evidence="2" type="ORF">PS880_04971</name>
</gene>
<dbReference type="OrthoDB" id="7329412at2"/>
<sequence precursor="true">MKKNCLPLLLVAVAPVLAFAGPVEAPPVIVPNTPVNTNTPGMYDSVDVIPLHDGGWLVAWFSPDQDADWNVYQQRYAGSGAKVGLETQVNTHTPGSQTNPAVTALADGGWVVAWDSHGQDGSEVSVYQQRYAASGTKKGDETKVNTYTTGEQSDSAIAALADGGWVVTWTRYKQNGKGFGVYQQRYAESGAKAGVETQVNSTIADSQGASDVTALASGGWVVTWMGGSGSDRKIYQQRYAESGAKAGVETQVNSTTTGKQGRATVRTLADGGWLVTWYRQNGANDDVYQQRYAGSGAKVGVETQFNSTMSGSVGIPAVTARADGGWVVTLMGKSGSDNNIYQQRYVGSGAKVGVETQVNSTTDGDQYDPAITTLEDDGWIVIWINRSGIYQQRYDAVGNPLGG</sequence>
<organism evidence="2 3">
    <name type="scientific">Pseudomonas fluorescens</name>
    <dbReference type="NCBI Taxonomy" id="294"/>
    <lineage>
        <taxon>Bacteria</taxon>
        <taxon>Pseudomonadati</taxon>
        <taxon>Pseudomonadota</taxon>
        <taxon>Gammaproteobacteria</taxon>
        <taxon>Pseudomonadales</taxon>
        <taxon>Pseudomonadaceae</taxon>
        <taxon>Pseudomonas</taxon>
    </lineage>
</organism>
<protein>
    <submittedName>
        <fullName evidence="2">Uncharacterized protein</fullName>
    </submittedName>
</protein>
<dbReference type="Proteomes" id="UP000375525">
    <property type="component" value="Unassembled WGS sequence"/>
</dbReference>
<reference evidence="2 3" key="1">
    <citation type="submission" date="2019-09" db="EMBL/GenBank/DDBJ databases">
        <authorList>
            <person name="Chandra G."/>
            <person name="Truman W A."/>
        </authorList>
    </citation>
    <scope>NUCLEOTIDE SEQUENCE [LARGE SCALE GENOMIC DNA]</scope>
    <source>
        <strain evidence="2">PS880</strain>
    </source>
</reference>
<feature type="chain" id="PRO_5022925725" evidence="1">
    <location>
        <begin position="21"/>
        <end position="403"/>
    </location>
</feature>
<dbReference type="EMBL" id="CABVIH010000029">
    <property type="protein sequence ID" value="VVP43521.1"/>
    <property type="molecule type" value="Genomic_DNA"/>
</dbReference>
<dbReference type="AlphaFoldDB" id="A0A5E7P2D9"/>
<name>A0A5E7P2D9_PSEFL</name>
<dbReference type="RefSeq" id="WP_150781864.1">
    <property type="nucleotide sequence ID" value="NZ_CABVIH010000029.1"/>
</dbReference>
<evidence type="ECO:0000256" key="1">
    <source>
        <dbReference type="SAM" id="SignalP"/>
    </source>
</evidence>
<accession>A0A5E7P2D9</accession>
<proteinExistence type="predicted"/>
<evidence type="ECO:0000313" key="2">
    <source>
        <dbReference type="EMBL" id="VVP43521.1"/>
    </source>
</evidence>
<keyword evidence="1" id="KW-0732">Signal</keyword>
<feature type="signal peptide" evidence="1">
    <location>
        <begin position="1"/>
        <end position="20"/>
    </location>
</feature>